<organism evidence="3 4">
    <name type="scientific">Rickenella mellea</name>
    <dbReference type="NCBI Taxonomy" id="50990"/>
    <lineage>
        <taxon>Eukaryota</taxon>
        <taxon>Fungi</taxon>
        <taxon>Dikarya</taxon>
        <taxon>Basidiomycota</taxon>
        <taxon>Agaricomycotina</taxon>
        <taxon>Agaricomycetes</taxon>
        <taxon>Hymenochaetales</taxon>
        <taxon>Rickenellaceae</taxon>
        <taxon>Rickenella</taxon>
    </lineage>
</organism>
<name>A0A4R5XHX5_9AGAM</name>
<feature type="transmembrane region" description="Helical" evidence="1">
    <location>
        <begin position="15"/>
        <end position="35"/>
    </location>
</feature>
<keyword evidence="1" id="KW-0472">Membrane</keyword>
<dbReference type="PANTHER" id="PTHR40465">
    <property type="entry name" value="CHROMOSOME 1, WHOLE GENOME SHOTGUN SEQUENCE"/>
    <property type="match status" value="1"/>
</dbReference>
<protein>
    <recommendedName>
        <fullName evidence="2">DUF6534 domain-containing protein</fullName>
    </recommendedName>
</protein>
<sequence>MFYARQIWGLSKGNYYITVAIIALTFLQFGLSATLTAKAFSLDVLEYLMGKEIEWMAAVCLAATLACNLLITASLCYYLYINKTGFDVTDSFINSLMLYSLTTGFLTSTCALINLVLFVSMPTKIVSYAANFTMAKLYTISVLTMLNHRDKCRLKLSQNVTPQTFHLGPLKFEGNETPNKTNHVTIHMTHETEVRSDFDHMISVTTDDSRSE</sequence>
<feature type="transmembrane region" description="Helical" evidence="1">
    <location>
        <begin position="125"/>
        <end position="146"/>
    </location>
</feature>
<evidence type="ECO:0000259" key="2">
    <source>
        <dbReference type="Pfam" id="PF20152"/>
    </source>
</evidence>
<evidence type="ECO:0000313" key="4">
    <source>
        <dbReference type="Proteomes" id="UP000294933"/>
    </source>
</evidence>
<feature type="transmembrane region" description="Helical" evidence="1">
    <location>
        <begin position="55"/>
        <end position="80"/>
    </location>
</feature>
<gene>
    <name evidence="3" type="ORF">BD410DRAFT_51382</name>
</gene>
<reference evidence="3 4" key="1">
    <citation type="submission" date="2018-06" db="EMBL/GenBank/DDBJ databases">
        <title>A transcriptomic atlas of mushroom development highlights an independent origin of complex multicellularity.</title>
        <authorList>
            <consortium name="DOE Joint Genome Institute"/>
            <person name="Krizsan K."/>
            <person name="Almasi E."/>
            <person name="Merenyi Z."/>
            <person name="Sahu N."/>
            <person name="Viragh M."/>
            <person name="Koszo T."/>
            <person name="Mondo S."/>
            <person name="Kiss B."/>
            <person name="Balint B."/>
            <person name="Kues U."/>
            <person name="Barry K."/>
            <person name="Hegedus J.C."/>
            <person name="Henrissat B."/>
            <person name="Johnson J."/>
            <person name="Lipzen A."/>
            <person name="Ohm R."/>
            <person name="Nagy I."/>
            <person name="Pangilinan J."/>
            <person name="Yan J."/>
            <person name="Xiong Y."/>
            <person name="Grigoriev I.V."/>
            <person name="Hibbett D.S."/>
            <person name="Nagy L.G."/>
        </authorList>
    </citation>
    <scope>NUCLEOTIDE SEQUENCE [LARGE SCALE GENOMIC DNA]</scope>
    <source>
        <strain evidence="3 4">SZMC22713</strain>
    </source>
</reference>
<feature type="transmembrane region" description="Helical" evidence="1">
    <location>
        <begin position="92"/>
        <end position="119"/>
    </location>
</feature>
<dbReference type="Pfam" id="PF20152">
    <property type="entry name" value="DUF6534"/>
    <property type="match status" value="1"/>
</dbReference>
<dbReference type="Proteomes" id="UP000294933">
    <property type="component" value="Unassembled WGS sequence"/>
</dbReference>
<dbReference type="OrthoDB" id="3183258at2759"/>
<evidence type="ECO:0000313" key="3">
    <source>
        <dbReference type="EMBL" id="TDL30066.1"/>
    </source>
</evidence>
<evidence type="ECO:0000256" key="1">
    <source>
        <dbReference type="SAM" id="Phobius"/>
    </source>
</evidence>
<dbReference type="AlphaFoldDB" id="A0A4R5XHX5"/>
<dbReference type="STRING" id="50990.A0A4R5XHX5"/>
<dbReference type="VEuPathDB" id="FungiDB:BD410DRAFT_51382"/>
<keyword evidence="1" id="KW-0812">Transmembrane</keyword>
<keyword evidence="1" id="KW-1133">Transmembrane helix</keyword>
<proteinExistence type="predicted"/>
<accession>A0A4R5XHX5</accession>
<dbReference type="EMBL" id="ML170156">
    <property type="protein sequence ID" value="TDL30066.1"/>
    <property type="molecule type" value="Genomic_DNA"/>
</dbReference>
<keyword evidence="4" id="KW-1185">Reference proteome</keyword>
<dbReference type="InterPro" id="IPR045339">
    <property type="entry name" value="DUF6534"/>
</dbReference>
<feature type="domain" description="DUF6534" evidence="2">
    <location>
        <begin position="65"/>
        <end position="150"/>
    </location>
</feature>
<dbReference type="PANTHER" id="PTHR40465:SF1">
    <property type="entry name" value="DUF6534 DOMAIN-CONTAINING PROTEIN"/>
    <property type="match status" value="1"/>
</dbReference>